<keyword evidence="1 3" id="KW-0963">Cytoplasm</keyword>
<dbReference type="GO" id="GO:0006777">
    <property type="term" value="P:Mo-molybdopterin cofactor biosynthetic process"/>
    <property type="evidence" value="ECO:0007669"/>
    <property type="project" value="UniProtKB-UniRule"/>
</dbReference>
<comment type="caution">
    <text evidence="4">The sequence shown here is derived from an EMBL/GenBank/DDBJ whole genome shotgun (WGS) entry which is preliminary data.</text>
</comment>
<dbReference type="Gene3D" id="3.40.140.10">
    <property type="entry name" value="Cytidine Deaminase, domain 2"/>
    <property type="match status" value="1"/>
</dbReference>
<comment type="function">
    <text evidence="3">Required for formate dehydrogenase (FDH) activity. Acts as a sulfur carrier protein that transfers sulfur from IscS to the molybdenum cofactor prior to its insertion into FDH.</text>
</comment>
<dbReference type="SUPFAM" id="SSF53927">
    <property type="entry name" value="Cytidine deaminase-like"/>
    <property type="match status" value="1"/>
</dbReference>
<evidence type="ECO:0000313" key="4">
    <source>
        <dbReference type="EMBL" id="HJD44719.1"/>
    </source>
</evidence>
<dbReference type="GO" id="GO:0005737">
    <property type="term" value="C:cytoplasm"/>
    <property type="evidence" value="ECO:0007669"/>
    <property type="project" value="UniProtKB-SubCell"/>
</dbReference>
<dbReference type="InterPro" id="IPR003786">
    <property type="entry name" value="FdhD"/>
</dbReference>
<sequence length="280" mass="30212">MVSFSSSFHPGTHNQTIWRFARDGAQHPPRHEEDTIAVEAPIALEFNGLSHAVLLASPCDLADLAVGFAYTEGVIRQASDVYDVQVHAQAHGYVVAIEVASACMQQLKQRRRQIAGRTGCGLCGLESLSEVMRPLEALAEPHHRVQPAAIFAALDALRERQPLHLQTGATHAAALATAEGRIEVVREDVGRHNALDKLIGHLLRTQSLEALSEHMAVVSSRASFEMVQKTAAAGLSTLVAVSAPTSLAIELAQQLNLLLVGFGRQQHFSAYSHAHRLAKA</sequence>
<evidence type="ECO:0000256" key="1">
    <source>
        <dbReference type="ARBA" id="ARBA00022490"/>
    </source>
</evidence>
<keyword evidence="2 3" id="KW-0501">Molybdenum cofactor biosynthesis</keyword>
<dbReference type="GO" id="GO:0016783">
    <property type="term" value="F:sulfurtransferase activity"/>
    <property type="evidence" value="ECO:0007669"/>
    <property type="project" value="InterPro"/>
</dbReference>
<evidence type="ECO:0000313" key="5">
    <source>
        <dbReference type="Proteomes" id="UP000823889"/>
    </source>
</evidence>
<reference evidence="4" key="2">
    <citation type="submission" date="2021-04" db="EMBL/GenBank/DDBJ databases">
        <authorList>
            <person name="Gilroy R."/>
        </authorList>
    </citation>
    <scope>NUCLEOTIDE SEQUENCE</scope>
    <source>
        <strain evidence="4">9264</strain>
    </source>
</reference>
<dbReference type="PANTHER" id="PTHR30592:SF1">
    <property type="entry name" value="SULFUR CARRIER PROTEIN FDHD"/>
    <property type="match status" value="1"/>
</dbReference>
<organism evidence="4 5">
    <name type="scientific">Candidatus Paenalcaligenes intestinipullorum</name>
    <dbReference type="NCBI Taxonomy" id="2838718"/>
    <lineage>
        <taxon>Bacteria</taxon>
        <taxon>Pseudomonadati</taxon>
        <taxon>Pseudomonadota</taxon>
        <taxon>Betaproteobacteria</taxon>
        <taxon>Burkholderiales</taxon>
        <taxon>Alcaligenaceae</taxon>
        <taxon>Paenalcaligenes</taxon>
    </lineage>
</organism>
<dbReference type="Pfam" id="PF02634">
    <property type="entry name" value="FdhD-NarQ"/>
    <property type="match status" value="1"/>
</dbReference>
<name>A0A9D2U9G5_9BURK</name>
<accession>A0A9D2U9G5</accession>
<dbReference type="PIRSF" id="PIRSF015626">
    <property type="entry name" value="FdhD"/>
    <property type="match status" value="1"/>
</dbReference>
<dbReference type="EMBL" id="DWUQ01000141">
    <property type="protein sequence ID" value="HJD44719.1"/>
    <property type="molecule type" value="Genomic_DNA"/>
</dbReference>
<proteinExistence type="inferred from homology"/>
<dbReference type="GO" id="GO:0097163">
    <property type="term" value="F:sulfur carrier activity"/>
    <property type="evidence" value="ECO:0007669"/>
    <property type="project" value="UniProtKB-UniRule"/>
</dbReference>
<dbReference type="HAMAP" id="MF_00187">
    <property type="entry name" value="FdhD"/>
    <property type="match status" value="1"/>
</dbReference>
<evidence type="ECO:0000256" key="3">
    <source>
        <dbReference type="HAMAP-Rule" id="MF_00187"/>
    </source>
</evidence>
<feature type="active site" description="Cysteine persulfide intermediate" evidence="3">
    <location>
        <position position="120"/>
    </location>
</feature>
<dbReference type="Proteomes" id="UP000823889">
    <property type="component" value="Unassembled WGS sequence"/>
</dbReference>
<dbReference type="Gene3D" id="3.10.20.10">
    <property type="match status" value="1"/>
</dbReference>
<comment type="caution">
    <text evidence="3">Lacks conserved residue(s) required for the propagation of feature annotation.</text>
</comment>
<dbReference type="InterPro" id="IPR016193">
    <property type="entry name" value="Cytidine_deaminase-like"/>
</dbReference>
<dbReference type="NCBIfam" id="TIGR00129">
    <property type="entry name" value="fdhD_narQ"/>
    <property type="match status" value="1"/>
</dbReference>
<dbReference type="AlphaFoldDB" id="A0A9D2U9G5"/>
<reference evidence="4" key="1">
    <citation type="journal article" date="2021" name="PeerJ">
        <title>Extensive microbial diversity within the chicken gut microbiome revealed by metagenomics and culture.</title>
        <authorList>
            <person name="Gilroy R."/>
            <person name="Ravi A."/>
            <person name="Getino M."/>
            <person name="Pursley I."/>
            <person name="Horton D.L."/>
            <person name="Alikhan N.F."/>
            <person name="Baker D."/>
            <person name="Gharbi K."/>
            <person name="Hall N."/>
            <person name="Watson M."/>
            <person name="Adriaenssens E.M."/>
            <person name="Foster-Nyarko E."/>
            <person name="Jarju S."/>
            <person name="Secka A."/>
            <person name="Antonio M."/>
            <person name="Oren A."/>
            <person name="Chaudhuri R.R."/>
            <person name="La Ragione R."/>
            <person name="Hildebrand F."/>
            <person name="Pallen M.J."/>
        </authorList>
    </citation>
    <scope>NUCLEOTIDE SEQUENCE</scope>
    <source>
        <strain evidence="4">9264</strain>
    </source>
</reference>
<comment type="similarity">
    <text evidence="3">Belongs to the FdhD family.</text>
</comment>
<protein>
    <recommendedName>
        <fullName evidence="3">Sulfur carrier protein FdhD</fullName>
    </recommendedName>
</protein>
<comment type="subcellular location">
    <subcellularLocation>
        <location evidence="3">Cytoplasm</location>
    </subcellularLocation>
</comment>
<evidence type="ECO:0000256" key="2">
    <source>
        <dbReference type="ARBA" id="ARBA00023150"/>
    </source>
</evidence>
<dbReference type="PANTHER" id="PTHR30592">
    <property type="entry name" value="FORMATE DEHYDROGENASE"/>
    <property type="match status" value="1"/>
</dbReference>
<gene>
    <name evidence="3 4" type="primary">fdhD</name>
    <name evidence="4" type="ORF">H9906_06800</name>
</gene>